<dbReference type="Proteomes" id="UP000712600">
    <property type="component" value="Unassembled WGS sequence"/>
</dbReference>
<evidence type="ECO:0000313" key="2">
    <source>
        <dbReference type="Proteomes" id="UP000712600"/>
    </source>
</evidence>
<reference evidence="1" key="1">
    <citation type="submission" date="2019-12" db="EMBL/GenBank/DDBJ databases">
        <title>Genome sequencing and annotation of Brassica cretica.</title>
        <authorList>
            <person name="Studholme D.J."/>
            <person name="Sarris P."/>
        </authorList>
    </citation>
    <scope>NUCLEOTIDE SEQUENCE</scope>
    <source>
        <strain evidence="1">PFS-109/04</strain>
        <tissue evidence="1">Leaf</tissue>
    </source>
</reference>
<comment type="caution">
    <text evidence="1">The sequence shown here is derived from an EMBL/GenBank/DDBJ whole genome shotgun (WGS) entry which is preliminary data.</text>
</comment>
<accession>A0A8S9R2Y4</accession>
<proteinExistence type="predicted"/>
<sequence length="75" mass="8322">MKSPGPRVVDIISNAVSLVGRSCSCLIVGRPVNDTCIVFPLLEARLWQEAKSNLVTVVLREDDWIAWCWTLGPPE</sequence>
<evidence type="ECO:0000313" key="1">
    <source>
        <dbReference type="EMBL" id="KAF3557279.1"/>
    </source>
</evidence>
<organism evidence="1 2">
    <name type="scientific">Brassica cretica</name>
    <name type="common">Mustard</name>
    <dbReference type="NCBI Taxonomy" id="69181"/>
    <lineage>
        <taxon>Eukaryota</taxon>
        <taxon>Viridiplantae</taxon>
        <taxon>Streptophyta</taxon>
        <taxon>Embryophyta</taxon>
        <taxon>Tracheophyta</taxon>
        <taxon>Spermatophyta</taxon>
        <taxon>Magnoliopsida</taxon>
        <taxon>eudicotyledons</taxon>
        <taxon>Gunneridae</taxon>
        <taxon>Pentapetalae</taxon>
        <taxon>rosids</taxon>
        <taxon>malvids</taxon>
        <taxon>Brassicales</taxon>
        <taxon>Brassicaceae</taxon>
        <taxon>Brassiceae</taxon>
        <taxon>Brassica</taxon>
    </lineage>
</organism>
<dbReference type="AlphaFoldDB" id="A0A8S9R2Y4"/>
<protein>
    <submittedName>
        <fullName evidence="1">Uncharacterized protein</fullName>
    </submittedName>
</protein>
<name>A0A8S9R2Y4_BRACR</name>
<gene>
    <name evidence="1" type="ORF">F2Q69_00012621</name>
</gene>
<dbReference type="EMBL" id="QGKX02000996">
    <property type="protein sequence ID" value="KAF3557279.1"/>
    <property type="molecule type" value="Genomic_DNA"/>
</dbReference>